<keyword evidence="2" id="KW-0812">Transmembrane</keyword>
<comment type="caution">
    <text evidence="4">The sequence shown here is derived from an EMBL/GenBank/DDBJ whole genome shotgun (WGS) entry which is preliminary data.</text>
</comment>
<sequence>MVGRHHRRASSSPFLTHSATAGHSNRRSYFLLLLLFFKHGTSRIQPLCLSFVEQSKLKLHHRRASLSFYSLQFWLAYLRASPSSVATKIGSAVSRGSTFLLPPVRTDMWLFIGEPLAMLLFSSILNSSVSMGSTEIPSQSTETIKIPTAIYEFGATFIDHPKFQHSLTMILLCLVLGRILTNGRLNARVKCDVSENLTLKANAQRSLNAQHKQTS</sequence>
<name>A0A445B890_ARAHY</name>
<evidence type="ECO:0000256" key="1">
    <source>
        <dbReference type="ARBA" id="ARBA00004294"/>
    </source>
</evidence>
<gene>
    <name evidence="4" type="ORF">Ahy_A10g049952</name>
</gene>
<keyword evidence="2" id="KW-0472">Membrane</keyword>
<keyword evidence="3" id="KW-0496">Mitochondrion</keyword>
<reference evidence="4 5" key="1">
    <citation type="submission" date="2019-01" db="EMBL/GenBank/DDBJ databases">
        <title>Sequencing of cultivated peanut Arachis hypogaea provides insights into genome evolution and oil improvement.</title>
        <authorList>
            <person name="Chen X."/>
        </authorList>
    </citation>
    <scope>NUCLEOTIDE SEQUENCE [LARGE SCALE GENOMIC DNA]</scope>
    <source>
        <strain evidence="5">cv. Fuhuasheng</strain>
        <tissue evidence="4">Leaves</tissue>
    </source>
</reference>
<dbReference type="GO" id="GO:0030150">
    <property type="term" value="P:protein import into mitochondrial matrix"/>
    <property type="evidence" value="ECO:0007669"/>
    <property type="project" value="InterPro"/>
</dbReference>
<dbReference type="AlphaFoldDB" id="A0A445B890"/>
<accession>A0A445B890</accession>
<keyword evidence="5" id="KW-1185">Reference proteome</keyword>
<dbReference type="Proteomes" id="UP000289738">
    <property type="component" value="Chromosome A10"/>
</dbReference>
<evidence type="ECO:0000256" key="2">
    <source>
        <dbReference type="ARBA" id="ARBA00022452"/>
    </source>
</evidence>
<organism evidence="4 5">
    <name type="scientific">Arachis hypogaea</name>
    <name type="common">Peanut</name>
    <dbReference type="NCBI Taxonomy" id="3818"/>
    <lineage>
        <taxon>Eukaryota</taxon>
        <taxon>Viridiplantae</taxon>
        <taxon>Streptophyta</taxon>
        <taxon>Embryophyta</taxon>
        <taxon>Tracheophyta</taxon>
        <taxon>Spermatophyta</taxon>
        <taxon>Magnoliopsida</taxon>
        <taxon>eudicotyledons</taxon>
        <taxon>Gunneridae</taxon>
        <taxon>Pentapetalae</taxon>
        <taxon>rosids</taxon>
        <taxon>fabids</taxon>
        <taxon>Fabales</taxon>
        <taxon>Fabaceae</taxon>
        <taxon>Papilionoideae</taxon>
        <taxon>50 kb inversion clade</taxon>
        <taxon>dalbergioids sensu lato</taxon>
        <taxon>Dalbergieae</taxon>
        <taxon>Pterocarpus clade</taxon>
        <taxon>Arachis</taxon>
    </lineage>
</organism>
<proteinExistence type="predicted"/>
<comment type="subcellular location">
    <subcellularLocation>
        <location evidence="1">Mitochondrion outer membrane</location>
    </subcellularLocation>
</comment>
<evidence type="ECO:0000313" key="5">
    <source>
        <dbReference type="Proteomes" id="UP000289738"/>
    </source>
</evidence>
<dbReference type="PANTHER" id="PTHR10802">
    <property type="entry name" value="MITOCHONDRIAL IMPORT RECEPTOR SUBUNIT TOM40"/>
    <property type="match status" value="1"/>
</dbReference>
<protein>
    <submittedName>
        <fullName evidence="4">Uncharacterized protein</fullName>
    </submittedName>
</protein>
<evidence type="ECO:0000256" key="3">
    <source>
        <dbReference type="ARBA" id="ARBA00022787"/>
    </source>
</evidence>
<evidence type="ECO:0000313" key="4">
    <source>
        <dbReference type="EMBL" id="RYR34895.1"/>
    </source>
</evidence>
<dbReference type="GO" id="GO:0005741">
    <property type="term" value="C:mitochondrial outer membrane"/>
    <property type="evidence" value="ECO:0007669"/>
    <property type="project" value="UniProtKB-SubCell"/>
</dbReference>
<dbReference type="GO" id="GO:0008320">
    <property type="term" value="F:protein transmembrane transporter activity"/>
    <property type="evidence" value="ECO:0007669"/>
    <property type="project" value="InterPro"/>
</dbReference>
<dbReference type="EMBL" id="SDMP01000010">
    <property type="protein sequence ID" value="RYR34895.1"/>
    <property type="molecule type" value="Genomic_DNA"/>
</dbReference>
<dbReference type="InterPro" id="IPR037930">
    <property type="entry name" value="Tom40"/>
</dbReference>
<keyword evidence="2" id="KW-1134">Transmembrane beta strand</keyword>
<keyword evidence="3" id="KW-1000">Mitochondrion outer membrane</keyword>